<dbReference type="PANTHER" id="PTHR42828:SF3">
    <property type="entry name" value="THREONYLCARBAMOYL-AMP SYNTHASE"/>
    <property type="match status" value="1"/>
</dbReference>
<dbReference type="PROSITE" id="PS51163">
    <property type="entry name" value="YRDC"/>
    <property type="match status" value="1"/>
</dbReference>
<protein>
    <submittedName>
        <fullName evidence="2">Translation factor (SUA5)</fullName>
    </submittedName>
</protein>
<dbReference type="OrthoDB" id="9814580at2"/>
<name>A0A379MQD9_9BACT</name>
<evidence type="ECO:0000259" key="1">
    <source>
        <dbReference type="PROSITE" id="PS51163"/>
    </source>
</evidence>
<reference evidence="2 3" key="1">
    <citation type="submission" date="2018-06" db="EMBL/GenBank/DDBJ databases">
        <authorList>
            <consortium name="Pathogen Informatics"/>
            <person name="Doyle S."/>
        </authorList>
    </citation>
    <scope>NUCLEOTIDE SEQUENCE [LARGE SCALE GENOMIC DNA]</scope>
    <source>
        <strain evidence="2 3">NCTC11190</strain>
    </source>
</reference>
<dbReference type="NCBIfam" id="TIGR00057">
    <property type="entry name" value="L-threonylcarbamoyladenylate synthase"/>
    <property type="match status" value="1"/>
</dbReference>
<dbReference type="Proteomes" id="UP000255233">
    <property type="component" value="Unassembled WGS sequence"/>
</dbReference>
<dbReference type="GO" id="GO:0003725">
    <property type="term" value="F:double-stranded RNA binding"/>
    <property type="evidence" value="ECO:0007669"/>
    <property type="project" value="InterPro"/>
</dbReference>
<sequence length="204" mass="22321">MIIKLYPENPNERTVRQVADILRRGGVIVYPTDTVYALGCALDQPKAIERLRTIRGGKDSAEMSIVCAEIGEAAEYAKVDNLVFKLLKHNLPGPFTFILPASSRISDKVMIGRKTVGVRIPDNSIALAIVRELGMPLVTTSVRTDDVGDEVEYITDPELISERYPAVDAVIDGGIGDNFASTVVDCTVSGEVDVVRQGRRELEF</sequence>
<proteinExistence type="predicted"/>
<dbReference type="RefSeq" id="WP_027291098.1">
    <property type="nucleotide sequence ID" value="NZ_CALVFX010000004.1"/>
</dbReference>
<dbReference type="InterPro" id="IPR052532">
    <property type="entry name" value="SUA5_domain"/>
</dbReference>
<dbReference type="SUPFAM" id="SSF55821">
    <property type="entry name" value="YrdC/RibB"/>
    <property type="match status" value="1"/>
</dbReference>
<feature type="domain" description="YrdC-like" evidence="1">
    <location>
        <begin position="12"/>
        <end position="200"/>
    </location>
</feature>
<dbReference type="STRING" id="880526.GCA_000427365_01415"/>
<dbReference type="InterPro" id="IPR017945">
    <property type="entry name" value="DHBP_synth_RibB-like_a/b_dom"/>
</dbReference>
<dbReference type="Gene3D" id="3.90.870.10">
    <property type="entry name" value="DHBP synthase"/>
    <property type="match status" value="1"/>
</dbReference>
<evidence type="ECO:0000313" key="3">
    <source>
        <dbReference type="Proteomes" id="UP000255233"/>
    </source>
</evidence>
<keyword evidence="3" id="KW-1185">Reference proteome</keyword>
<dbReference type="EMBL" id="UGVL01000001">
    <property type="protein sequence ID" value="SUE32842.1"/>
    <property type="molecule type" value="Genomic_DNA"/>
</dbReference>
<evidence type="ECO:0000313" key="2">
    <source>
        <dbReference type="EMBL" id="SUE32842.1"/>
    </source>
</evidence>
<dbReference type="InterPro" id="IPR006070">
    <property type="entry name" value="Sua5-like_dom"/>
</dbReference>
<dbReference type="Pfam" id="PF01300">
    <property type="entry name" value="Sua5_yciO_yrdC"/>
    <property type="match status" value="1"/>
</dbReference>
<accession>A0A379MQD9</accession>
<dbReference type="AlphaFoldDB" id="A0A379MQD9"/>
<dbReference type="PANTHER" id="PTHR42828">
    <property type="entry name" value="DHBP SYNTHASE RIBB-LIKE ALPHA/BETA DOMAIN-CONTAINING PROTEIN"/>
    <property type="match status" value="1"/>
</dbReference>
<gene>
    <name evidence="2" type="primary">yciO_1</name>
    <name evidence="2" type="ORF">NCTC11190_00022</name>
</gene>
<organism evidence="2 3">
    <name type="scientific">Rikenella microfusus</name>
    <dbReference type="NCBI Taxonomy" id="28139"/>
    <lineage>
        <taxon>Bacteria</taxon>
        <taxon>Pseudomonadati</taxon>
        <taxon>Bacteroidota</taxon>
        <taxon>Bacteroidia</taxon>
        <taxon>Bacteroidales</taxon>
        <taxon>Rikenellaceae</taxon>
        <taxon>Rikenella</taxon>
    </lineage>
</organism>